<name>A0A1F7IBC6_9BACT</name>
<accession>A0A1F7IBC6</accession>
<reference evidence="3 4" key="1">
    <citation type="journal article" date="2016" name="Nat. Commun.">
        <title>Thousands of microbial genomes shed light on interconnected biogeochemical processes in an aquifer system.</title>
        <authorList>
            <person name="Anantharaman K."/>
            <person name="Brown C.T."/>
            <person name="Hug L.A."/>
            <person name="Sharon I."/>
            <person name="Castelle C.J."/>
            <person name="Probst A.J."/>
            <person name="Thomas B.C."/>
            <person name="Singh A."/>
            <person name="Wilkins M.J."/>
            <person name="Karaoz U."/>
            <person name="Brodie E.L."/>
            <person name="Williams K.H."/>
            <person name="Hubbard S.S."/>
            <person name="Banfield J.F."/>
        </authorList>
    </citation>
    <scope>NUCLEOTIDE SEQUENCE [LARGE SCALE GENOMIC DNA]</scope>
</reference>
<protein>
    <submittedName>
        <fullName evidence="3">Uncharacterized protein</fullName>
    </submittedName>
</protein>
<keyword evidence="2" id="KW-1133">Transmembrane helix</keyword>
<feature type="compositionally biased region" description="Low complexity" evidence="1">
    <location>
        <begin position="187"/>
        <end position="214"/>
    </location>
</feature>
<dbReference type="AlphaFoldDB" id="A0A1F7IBC6"/>
<gene>
    <name evidence="3" type="ORF">A2954_02110</name>
</gene>
<comment type="caution">
    <text evidence="3">The sequence shown here is derived from an EMBL/GenBank/DDBJ whole genome shotgun (WGS) entry which is preliminary data.</text>
</comment>
<evidence type="ECO:0000256" key="1">
    <source>
        <dbReference type="SAM" id="MobiDB-lite"/>
    </source>
</evidence>
<dbReference type="SUPFAM" id="SSF63825">
    <property type="entry name" value="YWTD domain"/>
    <property type="match status" value="1"/>
</dbReference>
<proteinExistence type="predicted"/>
<sequence length="444" mass="45945">MKDTEVPEEISDSQSDNLENKNPNNYIGLKFALPVLGLLLLLVGITAGALLYQGPQTSRSVGKEKITEAPFELAGAHACDTVSLSHIGIGASVGDSATAGDCYGSGSGAPCGGSCFVSKYTCPCGTDVSNGCQGQNGGTKKEGVKSASVGTGCKITQIDLYCDICDKSDFLSSNTCGSGTCSGSGSGATATPTRTPTPGGPTPTRTRTPTRTPTSQPPVAGCVSYTVHETSGTGSRFLRYGLNPNSVTSLDTFCSNCDVEAMDSDGDKVYAIANDENKSGARLCTLNKDTGALSNCVATAQRITGLSFRSGTPWAWKVGTGLVTINLSTGAQTQQKSSSLDIEDIAWNNAGTALYLVKDASKELYKYNPADGSLTLYSSNLPTTGADAIDFSPDGWLVGENPASSKAVVFAYDVANKLTKASWNISTSLNNWDGMTAMCDLPGI</sequence>
<feature type="region of interest" description="Disordered" evidence="1">
    <location>
        <begin position="180"/>
        <end position="221"/>
    </location>
</feature>
<dbReference type="Proteomes" id="UP000177698">
    <property type="component" value="Unassembled WGS sequence"/>
</dbReference>
<feature type="transmembrane region" description="Helical" evidence="2">
    <location>
        <begin position="31"/>
        <end position="52"/>
    </location>
</feature>
<evidence type="ECO:0000313" key="4">
    <source>
        <dbReference type="Proteomes" id="UP000177698"/>
    </source>
</evidence>
<keyword evidence="2" id="KW-0472">Membrane</keyword>
<evidence type="ECO:0000313" key="3">
    <source>
        <dbReference type="EMBL" id="OGK40658.1"/>
    </source>
</evidence>
<dbReference type="STRING" id="1802056.A2954_02110"/>
<organism evidence="3 4">
    <name type="scientific">Candidatus Roizmanbacteria bacterium RIFCSPLOWO2_01_FULL_37_12</name>
    <dbReference type="NCBI Taxonomy" id="1802056"/>
    <lineage>
        <taxon>Bacteria</taxon>
        <taxon>Candidatus Roizmaniibacteriota</taxon>
    </lineage>
</organism>
<dbReference type="EMBL" id="MGAG01000021">
    <property type="protein sequence ID" value="OGK40658.1"/>
    <property type="molecule type" value="Genomic_DNA"/>
</dbReference>
<evidence type="ECO:0000256" key="2">
    <source>
        <dbReference type="SAM" id="Phobius"/>
    </source>
</evidence>
<keyword evidence="2" id="KW-0812">Transmembrane</keyword>